<sequence length="272" mass="31167">MKDFAATPIEMIQSLWRNRGLILSLAKRDVQSRYRGSVLGLFWSFFQPILMLAVYTFVFSIIFNARWGNGSGSKMEFALILFAGLIVFNLFSECISRAPSLIISHTNYVKKVVFPLEILPWVSLCSALFQLVMNLSVWLLFYMLFFGMPLGTLIFLPMIILPVALIIMGLMWIFASLGVYLRDMGQMIGIIITVMMFLSPIFYPISIIPAEYQFLLNLNPLVPFIEGIRDVLYWGHIPAFVPYLNYFAFSFVFASLGFAWFQKTRKGFADVL</sequence>
<dbReference type="InterPro" id="IPR013525">
    <property type="entry name" value="ABC2_TM"/>
</dbReference>
<evidence type="ECO:0000256" key="11">
    <source>
        <dbReference type="RuleBase" id="RU361157"/>
    </source>
</evidence>
<dbReference type="GO" id="GO:0015774">
    <property type="term" value="P:polysaccharide transport"/>
    <property type="evidence" value="ECO:0007669"/>
    <property type="project" value="UniProtKB-KW"/>
</dbReference>
<evidence type="ECO:0000256" key="7">
    <source>
        <dbReference type="ARBA" id="ARBA00022903"/>
    </source>
</evidence>
<dbReference type="PROSITE" id="PS51012">
    <property type="entry name" value="ABC_TM2"/>
    <property type="match status" value="1"/>
</dbReference>
<dbReference type="EMBL" id="CCSB01000001">
    <property type="protein sequence ID" value="CDZ76237.1"/>
    <property type="molecule type" value="Genomic_DNA"/>
</dbReference>
<keyword evidence="9" id="KW-0625">Polysaccharide transport</keyword>
<dbReference type="GO" id="GO:0140359">
    <property type="term" value="F:ABC-type transporter activity"/>
    <property type="evidence" value="ECO:0007669"/>
    <property type="project" value="InterPro"/>
</dbReference>
<dbReference type="InterPro" id="IPR047817">
    <property type="entry name" value="ABC2_TM_bact-type"/>
</dbReference>
<evidence type="ECO:0000256" key="2">
    <source>
        <dbReference type="ARBA" id="ARBA00007783"/>
    </source>
</evidence>
<feature type="transmembrane region" description="Helical" evidence="11">
    <location>
        <begin position="118"/>
        <end position="141"/>
    </location>
</feature>
<dbReference type="AlphaFoldDB" id="A0A078KTE4"/>
<dbReference type="InterPro" id="IPR000412">
    <property type="entry name" value="ABC_2_transport"/>
</dbReference>
<proteinExistence type="inferred from homology"/>
<feature type="domain" description="ABC transmembrane type-2" evidence="12">
    <location>
        <begin position="39"/>
        <end position="264"/>
    </location>
</feature>
<evidence type="ECO:0000256" key="4">
    <source>
        <dbReference type="ARBA" id="ARBA00022475"/>
    </source>
</evidence>
<feature type="transmembrane region" description="Helical" evidence="11">
    <location>
        <begin position="243"/>
        <end position="261"/>
    </location>
</feature>
<dbReference type="PANTHER" id="PTHR30413">
    <property type="entry name" value="INNER MEMBRANE TRANSPORT PERMEASE"/>
    <property type="match status" value="1"/>
</dbReference>
<keyword evidence="4 11" id="KW-1003">Cell membrane</keyword>
<dbReference type="Pfam" id="PF01061">
    <property type="entry name" value="ABC2_membrane"/>
    <property type="match status" value="1"/>
</dbReference>
<dbReference type="PANTHER" id="PTHR30413:SF10">
    <property type="entry name" value="CAPSULE POLYSACCHARIDE EXPORT INNER-MEMBRANE PROTEIN CTRC"/>
    <property type="match status" value="1"/>
</dbReference>
<feature type="transmembrane region" description="Helical" evidence="11">
    <location>
        <begin position="187"/>
        <end position="208"/>
    </location>
</feature>
<evidence type="ECO:0000256" key="10">
    <source>
        <dbReference type="ARBA" id="ARBA00023136"/>
    </source>
</evidence>
<protein>
    <recommendedName>
        <fullName evidence="11">Transport permease protein</fullName>
    </recommendedName>
</protein>
<comment type="similarity">
    <text evidence="2 11">Belongs to the ABC-2 integral membrane protein family.</text>
</comment>
<dbReference type="PRINTS" id="PR00164">
    <property type="entry name" value="ABC2TRNSPORT"/>
</dbReference>
<evidence type="ECO:0000256" key="3">
    <source>
        <dbReference type="ARBA" id="ARBA00022448"/>
    </source>
</evidence>
<evidence type="ECO:0000313" key="14">
    <source>
        <dbReference type="Proteomes" id="UP000044071"/>
    </source>
</evidence>
<evidence type="ECO:0000256" key="5">
    <source>
        <dbReference type="ARBA" id="ARBA00022597"/>
    </source>
</evidence>
<name>A0A078KTE4_9GAMM</name>
<comment type="subcellular location">
    <subcellularLocation>
        <location evidence="11">Cell inner membrane</location>
        <topology evidence="11">Multi-pass membrane protein</topology>
    </subcellularLocation>
    <subcellularLocation>
        <location evidence="1">Cell membrane</location>
        <topology evidence="1">Multi-pass membrane protein</topology>
    </subcellularLocation>
</comment>
<dbReference type="eggNOG" id="COG1682">
    <property type="taxonomic scope" value="Bacteria"/>
</dbReference>
<evidence type="ECO:0000256" key="1">
    <source>
        <dbReference type="ARBA" id="ARBA00004651"/>
    </source>
</evidence>
<reference evidence="13 14" key="1">
    <citation type="submission" date="2014-06" db="EMBL/GenBank/DDBJ databases">
        <authorList>
            <person name="Urmite Genomes Urmite Genomes"/>
        </authorList>
    </citation>
    <scope>NUCLEOTIDE SEQUENCE [LARGE SCALE GENOMIC DNA]</scope>
</reference>
<evidence type="ECO:0000256" key="8">
    <source>
        <dbReference type="ARBA" id="ARBA00022989"/>
    </source>
</evidence>
<organism evidence="13 14">
    <name type="scientific">Legionella massiliensis</name>
    <dbReference type="NCBI Taxonomy" id="1034943"/>
    <lineage>
        <taxon>Bacteria</taxon>
        <taxon>Pseudomonadati</taxon>
        <taxon>Pseudomonadota</taxon>
        <taxon>Gammaproteobacteria</taxon>
        <taxon>Legionellales</taxon>
        <taxon>Legionellaceae</taxon>
        <taxon>Legionella</taxon>
    </lineage>
</organism>
<keyword evidence="10 11" id="KW-0472">Membrane</keyword>
<evidence type="ECO:0000259" key="12">
    <source>
        <dbReference type="PROSITE" id="PS51012"/>
    </source>
</evidence>
<keyword evidence="6 11" id="KW-0812">Transmembrane</keyword>
<keyword evidence="5" id="KW-0762">Sugar transport</keyword>
<dbReference type="RefSeq" id="WP_043872814.1">
    <property type="nucleotide sequence ID" value="NZ_CCVW01000001.1"/>
</dbReference>
<dbReference type="Proteomes" id="UP000044071">
    <property type="component" value="Unassembled WGS sequence"/>
</dbReference>
<dbReference type="STRING" id="1034943.BN59_00504"/>
<keyword evidence="7" id="KW-0972">Capsule biogenesis/degradation</keyword>
<keyword evidence="8 11" id="KW-1133">Transmembrane helix</keyword>
<evidence type="ECO:0000256" key="6">
    <source>
        <dbReference type="ARBA" id="ARBA00022692"/>
    </source>
</evidence>
<dbReference type="GO" id="GO:0015920">
    <property type="term" value="P:lipopolysaccharide transport"/>
    <property type="evidence" value="ECO:0007669"/>
    <property type="project" value="TreeGrafter"/>
</dbReference>
<feature type="transmembrane region" description="Helical" evidence="11">
    <location>
        <begin position="77"/>
        <end position="98"/>
    </location>
</feature>
<dbReference type="OrthoDB" id="9786910at2"/>
<keyword evidence="3 11" id="KW-0813">Transport</keyword>
<evidence type="ECO:0000313" key="13">
    <source>
        <dbReference type="EMBL" id="CDZ76237.1"/>
    </source>
</evidence>
<keyword evidence="14" id="KW-1185">Reference proteome</keyword>
<evidence type="ECO:0000256" key="9">
    <source>
        <dbReference type="ARBA" id="ARBA00023047"/>
    </source>
</evidence>
<dbReference type="GO" id="GO:0043190">
    <property type="term" value="C:ATP-binding cassette (ABC) transporter complex"/>
    <property type="evidence" value="ECO:0007669"/>
    <property type="project" value="InterPro"/>
</dbReference>
<feature type="transmembrane region" description="Helical" evidence="11">
    <location>
        <begin position="153"/>
        <end position="175"/>
    </location>
</feature>
<gene>
    <name evidence="13" type="primary">tagG_1</name>
    <name evidence="13" type="ORF">BN59_00504</name>
</gene>
<accession>A0A078KTE4</accession>
<feature type="transmembrane region" description="Helical" evidence="11">
    <location>
        <begin position="38"/>
        <end position="65"/>
    </location>
</feature>
<dbReference type="PIRSF" id="PIRSF006648">
    <property type="entry name" value="DrrB"/>
    <property type="match status" value="1"/>
</dbReference>